<organism evidence="3 4">
    <name type="scientific">Hydnum rufescens UP504</name>
    <dbReference type="NCBI Taxonomy" id="1448309"/>
    <lineage>
        <taxon>Eukaryota</taxon>
        <taxon>Fungi</taxon>
        <taxon>Dikarya</taxon>
        <taxon>Basidiomycota</taxon>
        <taxon>Agaricomycotina</taxon>
        <taxon>Agaricomycetes</taxon>
        <taxon>Cantharellales</taxon>
        <taxon>Hydnaceae</taxon>
        <taxon>Hydnum</taxon>
    </lineage>
</organism>
<keyword evidence="4" id="KW-1185">Reference proteome</keyword>
<feature type="signal peptide" evidence="2">
    <location>
        <begin position="1"/>
        <end position="16"/>
    </location>
</feature>
<reference evidence="3" key="1">
    <citation type="journal article" date="2020" name="Nat. Commun.">
        <title>Large-scale genome sequencing of mycorrhizal fungi provides insights into the early evolution of symbiotic traits.</title>
        <authorList>
            <person name="Miyauchi S."/>
            <person name="Kiss E."/>
            <person name="Kuo A."/>
            <person name="Drula E."/>
            <person name="Kohler A."/>
            <person name="Sanchez-Garcia M."/>
            <person name="Morin E."/>
            <person name="Andreopoulos B."/>
            <person name="Barry K.W."/>
            <person name="Bonito G."/>
            <person name="Buee M."/>
            <person name="Carver A."/>
            <person name="Chen C."/>
            <person name="Cichocki N."/>
            <person name="Clum A."/>
            <person name="Culley D."/>
            <person name="Crous P.W."/>
            <person name="Fauchery L."/>
            <person name="Girlanda M."/>
            <person name="Hayes R.D."/>
            <person name="Keri Z."/>
            <person name="LaButti K."/>
            <person name="Lipzen A."/>
            <person name="Lombard V."/>
            <person name="Magnuson J."/>
            <person name="Maillard F."/>
            <person name="Murat C."/>
            <person name="Nolan M."/>
            <person name="Ohm R.A."/>
            <person name="Pangilinan J."/>
            <person name="Pereira M.F."/>
            <person name="Perotto S."/>
            <person name="Peter M."/>
            <person name="Pfister S."/>
            <person name="Riley R."/>
            <person name="Sitrit Y."/>
            <person name="Stielow J.B."/>
            <person name="Szollosi G."/>
            <person name="Zifcakova L."/>
            <person name="Stursova M."/>
            <person name="Spatafora J.W."/>
            <person name="Tedersoo L."/>
            <person name="Vaario L.M."/>
            <person name="Yamada A."/>
            <person name="Yan M."/>
            <person name="Wang P."/>
            <person name="Xu J."/>
            <person name="Bruns T."/>
            <person name="Baldrian P."/>
            <person name="Vilgalys R."/>
            <person name="Dunand C."/>
            <person name="Henrissat B."/>
            <person name="Grigoriev I.V."/>
            <person name="Hibbett D."/>
            <person name="Nagy L.G."/>
            <person name="Martin F.M."/>
        </authorList>
    </citation>
    <scope>NUCLEOTIDE SEQUENCE</scope>
    <source>
        <strain evidence="3">UP504</strain>
    </source>
</reference>
<dbReference type="EMBL" id="MU128912">
    <property type="protein sequence ID" value="KAF9520429.1"/>
    <property type="molecule type" value="Genomic_DNA"/>
</dbReference>
<evidence type="ECO:0000313" key="3">
    <source>
        <dbReference type="EMBL" id="KAF9520429.1"/>
    </source>
</evidence>
<evidence type="ECO:0000313" key="4">
    <source>
        <dbReference type="Proteomes" id="UP000886523"/>
    </source>
</evidence>
<evidence type="ECO:0000256" key="2">
    <source>
        <dbReference type="SAM" id="SignalP"/>
    </source>
</evidence>
<evidence type="ECO:0000256" key="1">
    <source>
        <dbReference type="SAM" id="MobiDB-lite"/>
    </source>
</evidence>
<accession>A0A9P6B9V4</accession>
<proteinExistence type="predicted"/>
<dbReference type="Proteomes" id="UP000886523">
    <property type="component" value="Unassembled WGS sequence"/>
</dbReference>
<protein>
    <submittedName>
        <fullName evidence="3">Uncharacterized protein</fullName>
    </submittedName>
</protein>
<dbReference type="AlphaFoldDB" id="A0A9P6B9V4"/>
<keyword evidence="2" id="KW-0732">Signal</keyword>
<comment type="caution">
    <text evidence="3">The sequence shown here is derived from an EMBL/GenBank/DDBJ whole genome shotgun (WGS) entry which is preliminary data.</text>
</comment>
<gene>
    <name evidence="3" type="ORF">BS47DRAFT_1357616</name>
</gene>
<name>A0A9P6B9V4_9AGAM</name>
<sequence>MYLLLFYIVACSKVADENWRNDRGLDVLYKIIPGHCLNQDLPPKPPRQQSHWLNGHPPNETPLSKKPPQPHTCCGRCGALGGVWFYIKFYLNHSWQSLALPNENLGMQLNCPSLPLPLHVNPHE</sequence>
<feature type="region of interest" description="Disordered" evidence="1">
    <location>
        <begin position="42"/>
        <end position="67"/>
    </location>
</feature>
<feature type="chain" id="PRO_5040387131" evidence="2">
    <location>
        <begin position="17"/>
        <end position="124"/>
    </location>
</feature>